<dbReference type="InterPro" id="IPR011941">
    <property type="entry name" value="DNA_recomb/repair_Rad51"/>
</dbReference>
<dbReference type="GO" id="GO:0005524">
    <property type="term" value="F:ATP binding"/>
    <property type="evidence" value="ECO:0007669"/>
    <property type="project" value="UniProtKB-KW"/>
</dbReference>
<dbReference type="GO" id="GO:0000150">
    <property type="term" value="F:DNA strand exchange activity"/>
    <property type="evidence" value="ECO:0007669"/>
    <property type="project" value="InterPro"/>
</dbReference>
<organism evidence="10">
    <name type="scientific">Polytomella parva</name>
    <dbReference type="NCBI Taxonomy" id="51329"/>
    <lineage>
        <taxon>Eukaryota</taxon>
        <taxon>Viridiplantae</taxon>
        <taxon>Chlorophyta</taxon>
        <taxon>core chlorophytes</taxon>
        <taxon>Chlorophyceae</taxon>
        <taxon>CS clade</taxon>
        <taxon>Chlamydomonadales</taxon>
        <taxon>Chlamydomonadaceae</taxon>
        <taxon>Polytomella</taxon>
    </lineage>
</organism>
<dbReference type="PANTHER" id="PTHR22942:SF39">
    <property type="entry name" value="DNA REPAIR PROTEIN RAD51 HOMOLOG 1"/>
    <property type="match status" value="1"/>
</dbReference>
<keyword evidence="7" id="KW-0233">DNA recombination</keyword>
<evidence type="ECO:0000256" key="2">
    <source>
        <dbReference type="ARBA" id="ARBA00007095"/>
    </source>
</evidence>
<dbReference type="PIRSF" id="PIRSF005856">
    <property type="entry name" value="Rad51"/>
    <property type="match status" value="1"/>
</dbReference>
<dbReference type="Gene3D" id="1.10.150.20">
    <property type="entry name" value="5' to 3' exonuclease, C-terminal subdomain"/>
    <property type="match status" value="1"/>
</dbReference>
<name>A0A7S0YJI7_9CHLO</name>
<reference evidence="10" key="1">
    <citation type="submission" date="2021-01" db="EMBL/GenBank/DDBJ databases">
        <authorList>
            <person name="Corre E."/>
            <person name="Pelletier E."/>
            <person name="Niang G."/>
            <person name="Scheremetjew M."/>
            <person name="Finn R."/>
            <person name="Kale V."/>
            <person name="Holt S."/>
            <person name="Cochrane G."/>
            <person name="Meng A."/>
            <person name="Brown T."/>
            <person name="Cohen L."/>
        </authorList>
    </citation>
    <scope>NUCLEOTIDE SEQUENCE</scope>
    <source>
        <strain evidence="10">SAG 63-3</strain>
    </source>
</reference>
<keyword evidence="7" id="KW-0227">DNA damage</keyword>
<dbReference type="PROSITE" id="PS50162">
    <property type="entry name" value="RECA_2"/>
    <property type="match status" value="1"/>
</dbReference>
<evidence type="ECO:0000259" key="9">
    <source>
        <dbReference type="PROSITE" id="PS50163"/>
    </source>
</evidence>
<sequence length="342" mass="37019">MAAELEHQALENDLQDNGWQGGPLPIDILQQHGVPAADIKKLKEGGVHTVEHLAQAPKKVLIEIKGISEQKVEKYQKEAFKLVPMGFTTATIVAEQRKEVITISTGCKELDTILEGGIETGSITEMYGEYRCGKTQLCHTLCVTCQLPVEMGGGEGKAMYIDTEGTFRPQRLSQIAERFGLSVEDVLNNVAYARAHNTDHQLALLNDAAAMLADSRFALIVVDSATALYRSEFNGRGELSVRQIHLGRFLRALQRLADEFGVAVVVTNQVVAANLDGAGGLFAGPQVKPIGGNIMAHATTTRLHLKKGRGENRCVKIISSPSLPERDANFAIGPEGVIDAKD</sequence>
<protein>
    <recommendedName>
        <fullName evidence="7">DNA repair protein RAD51 homolog</fullName>
    </recommendedName>
</protein>
<dbReference type="SUPFAM" id="SSF52540">
    <property type="entry name" value="P-loop containing nucleoside triphosphate hydrolases"/>
    <property type="match status" value="1"/>
</dbReference>
<keyword evidence="7" id="KW-0234">DNA repair</keyword>
<dbReference type="InterPro" id="IPR020588">
    <property type="entry name" value="RecA_ATP-bd"/>
</dbReference>
<feature type="domain" description="RecA family profile 2" evidence="9">
    <location>
        <begin position="279"/>
        <end position="342"/>
    </location>
</feature>
<dbReference type="SMART" id="SM00382">
    <property type="entry name" value="AAA"/>
    <property type="match status" value="1"/>
</dbReference>
<dbReference type="GO" id="GO:0007131">
    <property type="term" value="P:reciprocal meiotic recombination"/>
    <property type="evidence" value="ECO:0007669"/>
    <property type="project" value="TreeGrafter"/>
</dbReference>
<dbReference type="SUPFAM" id="SSF47794">
    <property type="entry name" value="Rad51 N-terminal domain-like"/>
    <property type="match status" value="1"/>
</dbReference>
<dbReference type="FunFam" id="3.40.50.300:FF:000092">
    <property type="entry name" value="DNA repair protein Rad51 homolog"/>
    <property type="match status" value="1"/>
</dbReference>
<dbReference type="AlphaFoldDB" id="A0A7S0YJI7"/>
<dbReference type="GO" id="GO:0000730">
    <property type="term" value="P:DNA recombinase assembly"/>
    <property type="evidence" value="ECO:0007669"/>
    <property type="project" value="TreeGrafter"/>
</dbReference>
<evidence type="ECO:0000259" key="8">
    <source>
        <dbReference type="PROSITE" id="PS50162"/>
    </source>
</evidence>
<dbReference type="GO" id="GO:1990426">
    <property type="term" value="P:mitotic recombination-dependent replication fork processing"/>
    <property type="evidence" value="ECO:0007669"/>
    <property type="project" value="InterPro"/>
</dbReference>
<dbReference type="GO" id="GO:0000794">
    <property type="term" value="C:condensed nuclear chromosome"/>
    <property type="evidence" value="ECO:0007669"/>
    <property type="project" value="TreeGrafter"/>
</dbReference>
<dbReference type="InterPro" id="IPR016467">
    <property type="entry name" value="DNA_recomb/repair_RecA-like"/>
</dbReference>
<evidence type="ECO:0000256" key="7">
    <source>
        <dbReference type="RuleBase" id="RU364139"/>
    </source>
</evidence>
<comment type="subcellular location">
    <subcellularLocation>
        <location evidence="1 7">Nucleus</location>
    </subcellularLocation>
</comment>
<dbReference type="InterPro" id="IPR013632">
    <property type="entry name" value="Rad51_C"/>
</dbReference>
<dbReference type="FunFam" id="1.10.150.20:FF:000008">
    <property type="entry name" value="DNA repair protein RAD51 homolog"/>
    <property type="match status" value="1"/>
</dbReference>
<feature type="domain" description="RecA family profile 1" evidence="8">
    <location>
        <begin position="99"/>
        <end position="270"/>
    </location>
</feature>
<dbReference type="GO" id="GO:0140664">
    <property type="term" value="F:ATP-dependent DNA damage sensor activity"/>
    <property type="evidence" value="ECO:0007669"/>
    <property type="project" value="InterPro"/>
</dbReference>
<dbReference type="InterPro" id="IPR020587">
    <property type="entry name" value="RecA_monomer-monomer_interface"/>
</dbReference>
<evidence type="ECO:0000256" key="3">
    <source>
        <dbReference type="ARBA" id="ARBA00022741"/>
    </source>
</evidence>
<comment type="similarity">
    <text evidence="2 7">Belongs to the RecA family. RAD51 subfamily.</text>
</comment>
<dbReference type="PROSITE" id="PS50163">
    <property type="entry name" value="RECA_3"/>
    <property type="match status" value="1"/>
</dbReference>
<evidence type="ECO:0000256" key="1">
    <source>
        <dbReference type="ARBA" id="ARBA00004123"/>
    </source>
</evidence>
<gene>
    <name evidence="10" type="ORF">PPAR00522_LOCUS14286</name>
</gene>
<keyword evidence="7" id="KW-0238">DNA-binding</keyword>
<dbReference type="GO" id="GO:0070192">
    <property type="term" value="P:chromosome organization involved in meiotic cell cycle"/>
    <property type="evidence" value="ECO:0007669"/>
    <property type="project" value="TreeGrafter"/>
</dbReference>
<dbReference type="GO" id="GO:0003690">
    <property type="term" value="F:double-stranded DNA binding"/>
    <property type="evidence" value="ECO:0007669"/>
    <property type="project" value="InterPro"/>
</dbReference>
<dbReference type="EMBL" id="HBFM01021948">
    <property type="protein sequence ID" value="CAD8779440.1"/>
    <property type="molecule type" value="Transcribed_RNA"/>
</dbReference>
<proteinExistence type="inferred from homology"/>
<dbReference type="GO" id="GO:0042148">
    <property type="term" value="P:DNA strand invasion"/>
    <property type="evidence" value="ECO:0007669"/>
    <property type="project" value="TreeGrafter"/>
</dbReference>
<dbReference type="InterPro" id="IPR010995">
    <property type="entry name" value="DNA_repair_Rad51/TF_NusA_a-hlx"/>
</dbReference>
<dbReference type="GO" id="GO:0003697">
    <property type="term" value="F:single-stranded DNA binding"/>
    <property type="evidence" value="ECO:0007669"/>
    <property type="project" value="InterPro"/>
</dbReference>
<keyword evidence="4 6" id="KW-0067">ATP-binding</keyword>
<dbReference type="PANTHER" id="PTHR22942">
    <property type="entry name" value="RECA/RAD51/RADA DNA STRAND-PAIRING FAMILY MEMBER"/>
    <property type="match status" value="1"/>
</dbReference>
<keyword evidence="5 7" id="KW-0539">Nucleus</keyword>
<evidence type="ECO:0000256" key="6">
    <source>
        <dbReference type="RuleBase" id="RU003422"/>
    </source>
</evidence>
<dbReference type="NCBIfam" id="TIGR02239">
    <property type="entry name" value="recomb_RAD51"/>
    <property type="match status" value="1"/>
</dbReference>
<evidence type="ECO:0000256" key="5">
    <source>
        <dbReference type="ARBA" id="ARBA00023242"/>
    </source>
</evidence>
<accession>A0A7S0YJI7</accession>
<dbReference type="NCBIfam" id="NF003301">
    <property type="entry name" value="PRK04301.1"/>
    <property type="match status" value="1"/>
</dbReference>
<dbReference type="GO" id="GO:0006312">
    <property type="term" value="P:mitotic recombination"/>
    <property type="evidence" value="ECO:0007669"/>
    <property type="project" value="TreeGrafter"/>
</dbReference>
<evidence type="ECO:0000313" key="10">
    <source>
        <dbReference type="EMBL" id="CAD8779440.1"/>
    </source>
</evidence>
<evidence type="ECO:0000256" key="4">
    <source>
        <dbReference type="ARBA" id="ARBA00022840"/>
    </source>
</evidence>
<keyword evidence="3 6" id="KW-0547">Nucleotide-binding</keyword>
<dbReference type="InterPro" id="IPR003593">
    <property type="entry name" value="AAA+_ATPase"/>
</dbReference>
<dbReference type="Gene3D" id="3.40.50.300">
    <property type="entry name" value="P-loop containing nucleotide triphosphate hydrolases"/>
    <property type="match status" value="1"/>
</dbReference>
<comment type="function">
    <text evidence="7">Binds to single and double-stranded DNA and exhibits DNA-dependent ATPase activity. Unwinds duplex DNA. Component of the meiotic recombination pathway. Seems to play a role in mediating chromosome homology search, chromosome pairing and synapsis at early stages and probably chromosome crossing-over at later stages in meiosis. Probably is involved in the repair of meiotic double strand breaks (DBSs) and in homologous recombination.</text>
</comment>
<dbReference type="Pfam" id="PF08423">
    <property type="entry name" value="Rad51"/>
    <property type="match status" value="1"/>
</dbReference>
<dbReference type="InterPro" id="IPR027417">
    <property type="entry name" value="P-loop_NTPase"/>
</dbReference>